<organism evidence="2 3">
    <name type="scientific">Hexamita inflata</name>
    <dbReference type="NCBI Taxonomy" id="28002"/>
    <lineage>
        <taxon>Eukaryota</taxon>
        <taxon>Metamonada</taxon>
        <taxon>Diplomonadida</taxon>
        <taxon>Hexamitidae</taxon>
        <taxon>Hexamitinae</taxon>
        <taxon>Hexamita</taxon>
    </lineage>
</organism>
<sequence length="294" mass="34052">MSEPLEVQLKSALKCHLQQTGAYSSIKAFVASQVYAKMLNREGPAGYQPVELPMDDETQMFVFDMLMFMKQFGLEKTYQILMLEANIVISEEDMKAKSANSSMSYASPKRYSPERRQQQDQSKQDQAQIATQPKQQTIIADFDGLENEIKPKTEPKKLQEVKKEETKVRPISHGLNNSLSNSQEMNNKSVEEQLDQLTEKPAVKKIKTKKAKAEKKEPEFEDLDFMDEPKKEIKPKEDIKAKPKEDDFGMDMDNFGAEFDEKKDERRSQRPRKLKRRQNQNSKTSTSWTNPRKK</sequence>
<feature type="compositionally biased region" description="Polar residues" evidence="1">
    <location>
        <begin position="129"/>
        <end position="138"/>
    </location>
</feature>
<feature type="compositionally biased region" description="Basic residues" evidence="1">
    <location>
        <begin position="203"/>
        <end position="213"/>
    </location>
</feature>
<keyword evidence="3" id="KW-1185">Reference proteome</keyword>
<proteinExistence type="predicted"/>
<evidence type="ECO:0000313" key="2">
    <source>
        <dbReference type="EMBL" id="CAL6032220.1"/>
    </source>
</evidence>
<dbReference type="EMBL" id="CAXDID020000122">
    <property type="protein sequence ID" value="CAL6032220.1"/>
    <property type="molecule type" value="Genomic_DNA"/>
</dbReference>
<feature type="region of interest" description="Disordered" evidence="1">
    <location>
        <begin position="99"/>
        <end position="294"/>
    </location>
</feature>
<protein>
    <recommendedName>
        <fullName evidence="4">LisH domain-containing protein</fullName>
    </recommendedName>
</protein>
<feature type="compositionally biased region" description="Polar residues" evidence="1">
    <location>
        <begin position="279"/>
        <end position="294"/>
    </location>
</feature>
<evidence type="ECO:0008006" key="4">
    <source>
        <dbReference type="Google" id="ProtNLM"/>
    </source>
</evidence>
<feature type="compositionally biased region" description="Basic and acidic residues" evidence="1">
    <location>
        <begin position="147"/>
        <end position="168"/>
    </location>
</feature>
<gene>
    <name evidence="2" type="ORF">HINF_LOCUS34378</name>
</gene>
<feature type="compositionally biased region" description="Polar residues" evidence="1">
    <location>
        <begin position="174"/>
        <end position="188"/>
    </location>
</feature>
<feature type="compositionally biased region" description="Low complexity" evidence="1">
    <location>
        <begin position="119"/>
        <end position="128"/>
    </location>
</feature>
<evidence type="ECO:0000313" key="3">
    <source>
        <dbReference type="Proteomes" id="UP001642409"/>
    </source>
</evidence>
<name>A0ABP1J8X7_9EUKA</name>
<reference evidence="2 3" key="1">
    <citation type="submission" date="2024-07" db="EMBL/GenBank/DDBJ databases">
        <authorList>
            <person name="Akdeniz Z."/>
        </authorList>
    </citation>
    <scope>NUCLEOTIDE SEQUENCE [LARGE SCALE GENOMIC DNA]</scope>
</reference>
<feature type="compositionally biased region" description="Basic and acidic residues" evidence="1">
    <location>
        <begin position="259"/>
        <end position="268"/>
    </location>
</feature>
<feature type="compositionally biased region" description="Basic and acidic residues" evidence="1">
    <location>
        <begin position="227"/>
        <end position="247"/>
    </location>
</feature>
<feature type="compositionally biased region" description="Basic residues" evidence="1">
    <location>
        <begin position="269"/>
        <end position="278"/>
    </location>
</feature>
<evidence type="ECO:0000256" key="1">
    <source>
        <dbReference type="SAM" id="MobiDB-lite"/>
    </source>
</evidence>
<dbReference type="Proteomes" id="UP001642409">
    <property type="component" value="Unassembled WGS sequence"/>
</dbReference>
<comment type="caution">
    <text evidence="2">The sequence shown here is derived from an EMBL/GenBank/DDBJ whole genome shotgun (WGS) entry which is preliminary data.</text>
</comment>
<accession>A0ABP1J8X7</accession>